<dbReference type="InterPro" id="IPR006094">
    <property type="entry name" value="Oxid_FAD_bind_N"/>
</dbReference>
<organism evidence="4 5">
    <name type="scientific">Caldimonas mangrovi</name>
    <dbReference type="NCBI Taxonomy" id="2944811"/>
    <lineage>
        <taxon>Bacteria</taxon>
        <taxon>Pseudomonadati</taxon>
        <taxon>Pseudomonadota</taxon>
        <taxon>Betaproteobacteria</taxon>
        <taxon>Burkholderiales</taxon>
        <taxon>Sphaerotilaceae</taxon>
        <taxon>Caldimonas</taxon>
    </lineage>
</organism>
<name>A0ABT0YTQ0_9BURK</name>
<dbReference type="EMBL" id="JAMKFE010000013">
    <property type="protein sequence ID" value="MCM5681632.1"/>
    <property type="molecule type" value="Genomic_DNA"/>
</dbReference>
<dbReference type="PANTHER" id="PTHR11748">
    <property type="entry name" value="D-LACTATE DEHYDROGENASE"/>
    <property type="match status" value="1"/>
</dbReference>
<evidence type="ECO:0000256" key="1">
    <source>
        <dbReference type="ARBA" id="ARBA00022630"/>
    </source>
</evidence>
<dbReference type="Gene3D" id="3.30.465.10">
    <property type="match status" value="1"/>
</dbReference>
<keyword evidence="4" id="KW-0560">Oxidoreductase</keyword>
<dbReference type="InterPro" id="IPR016166">
    <property type="entry name" value="FAD-bd_PCMH"/>
</dbReference>
<dbReference type="Pfam" id="PF01565">
    <property type="entry name" value="FAD_binding_4"/>
    <property type="match status" value="1"/>
</dbReference>
<feature type="domain" description="FAD-binding PCMH-type" evidence="3">
    <location>
        <begin position="1"/>
        <end position="182"/>
    </location>
</feature>
<dbReference type="InterPro" id="IPR016164">
    <property type="entry name" value="FAD-linked_Oxase-like_C"/>
</dbReference>
<dbReference type="EC" id="1.1.99.14" evidence="4"/>
<dbReference type="SUPFAM" id="SSF56176">
    <property type="entry name" value="FAD-binding/transporter-associated domain-like"/>
    <property type="match status" value="1"/>
</dbReference>
<keyword evidence="5" id="KW-1185">Reference proteome</keyword>
<dbReference type="GO" id="GO:0019154">
    <property type="term" value="F:glycolate dehydrogenase activity"/>
    <property type="evidence" value="ECO:0007669"/>
    <property type="project" value="UniProtKB-EC"/>
</dbReference>
<sequence>MTSHSKGHPVTNHPELDPLVDRIRSATATGTPLRIQAGGTKPFYGNPVDAAAALDVRPFRGITSYEPSELVITARCGTPLAELEAVLADKGQCLPFEPPHFAPGSTVGGMVAAGLSGPSRAAVGAVRDYMLGATLLNGKGEVLSFGGQVMKNVAGYDVSRLLAGSLGSLGAILEVSLKVLPTAPATATVRFEMDQATAIQRLNEWGGRPLPINASAWWDGMLVLRLRGAAAAVDAAMQWLGGEPIAAPQADDFWQGLRHHTDEFFAKAKAAVDAGGSLWRLSVASTAKPLQLSGEQLIEWGGAQRWLCTTMPAGTMREAARQAGGHATQFYGRDRSAGSFAPLGAPLDRIHRELKKAFDPAGIFNPGRLYPGL</sequence>
<dbReference type="PANTHER" id="PTHR11748:SF103">
    <property type="entry name" value="GLYCOLATE OXIDASE SUBUNIT GLCE"/>
    <property type="match status" value="1"/>
</dbReference>
<protein>
    <submittedName>
        <fullName evidence="4">Glycolate oxidase subunit GlcE</fullName>
        <ecNumber evidence="4">1.1.99.14</ecNumber>
    </submittedName>
</protein>
<dbReference type="InterPro" id="IPR036318">
    <property type="entry name" value="FAD-bd_PCMH-like_sf"/>
</dbReference>
<dbReference type="SUPFAM" id="SSF55103">
    <property type="entry name" value="FAD-linked oxidases, C-terminal domain"/>
    <property type="match status" value="1"/>
</dbReference>
<evidence type="ECO:0000259" key="3">
    <source>
        <dbReference type="PROSITE" id="PS51387"/>
    </source>
</evidence>
<dbReference type="Gene3D" id="1.10.45.10">
    <property type="entry name" value="Vanillyl-alcohol Oxidase, Chain A, domain 4"/>
    <property type="match status" value="1"/>
</dbReference>
<proteinExistence type="predicted"/>
<gene>
    <name evidence="4" type="primary">glcE</name>
    <name evidence="4" type="ORF">M8A51_19065</name>
</gene>
<reference evidence="4" key="1">
    <citation type="submission" date="2022-05" db="EMBL/GenBank/DDBJ databases">
        <title>Schlegelella sp. nov., isolated from mangrove soil.</title>
        <authorList>
            <person name="Liu Y."/>
            <person name="Ge X."/>
            <person name="Liu W."/>
        </authorList>
    </citation>
    <scope>NUCLEOTIDE SEQUENCE</scope>
    <source>
        <strain evidence="4">S2-27</strain>
    </source>
</reference>
<keyword evidence="2" id="KW-0274">FAD</keyword>
<dbReference type="Proteomes" id="UP001165541">
    <property type="component" value="Unassembled WGS sequence"/>
</dbReference>
<dbReference type="PROSITE" id="PS51387">
    <property type="entry name" value="FAD_PCMH"/>
    <property type="match status" value="1"/>
</dbReference>
<dbReference type="NCBIfam" id="NF008439">
    <property type="entry name" value="PRK11282.1"/>
    <property type="match status" value="1"/>
</dbReference>
<evidence type="ECO:0000313" key="4">
    <source>
        <dbReference type="EMBL" id="MCM5681632.1"/>
    </source>
</evidence>
<comment type="caution">
    <text evidence="4">The sequence shown here is derived from an EMBL/GenBank/DDBJ whole genome shotgun (WGS) entry which is preliminary data.</text>
</comment>
<evidence type="ECO:0000256" key="2">
    <source>
        <dbReference type="ARBA" id="ARBA00022827"/>
    </source>
</evidence>
<dbReference type="InterPro" id="IPR016169">
    <property type="entry name" value="FAD-bd_PCMH_sub2"/>
</dbReference>
<dbReference type="InterPro" id="IPR016171">
    <property type="entry name" value="Vanillyl_alc_oxidase_C-sub2"/>
</dbReference>
<evidence type="ECO:0000313" key="5">
    <source>
        <dbReference type="Proteomes" id="UP001165541"/>
    </source>
</evidence>
<accession>A0ABT0YTQ0</accession>
<keyword evidence="1" id="KW-0285">Flavoprotein</keyword>